<organism evidence="12 13">
    <name type="scientific">Clavelina lepadiformis</name>
    <name type="common">Light-bulb sea squirt</name>
    <name type="synonym">Ascidia lepadiformis</name>
    <dbReference type="NCBI Taxonomy" id="159417"/>
    <lineage>
        <taxon>Eukaryota</taxon>
        <taxon>Metazoa</taxon>
        <taxon>Chordata</taxon>
        <taxon>Tunicata</taxon>
        <taxon>Ascidiacea</taxon>
        <taxon>Aplousobranchia</taxon>
        <taxon>Clavelinidae</taxon>
        <taxon>Clavelina</taxon>
    </lineage>
</organism>
<feature type="region of interest" description="Disordered" evidence="10">
    <location>
        <begin position="1"/>
        <end position="38"/>
    </location>
</feature>
<dbReference type="PANTHER" id="PTHR13096:SF7">
    <property type="entry name" value="RIBOSOMAL OXYGENASE 2"/>
    <property type="match status" value="1"/>
</dbReference>
<comment type="cofactor">
    <cofactor evidence="9">
        <name>Fe(2+)</name>
        <dbReference type="ChEBI" id="CHEBI:29033"/>
    </cofactor>
    <text evidence="9">Binds 1 Fe(2+) ion per subunit.</text>
</comment>
<feature type="domain" description="JmjC" evidence="11">
    <location>
        <begin position="165"/>
        <end position="307"/>
    </location>
</feature>
<comment type="catalytic activity">
    <reaction evidence="8">
        <text>L-histidyl-[protein] + 2-oxoglutarate + O2 = (3S)-3-hydroxy-L-histidyl-[protein] + succinate + CO2</text>
        <dbReference type="Rhea" id="RHEA:54256"/>
        <dbReference type="Rhea" id="RHEA-COMP:9745"/>
        <dbReference type="Rhea" id="RHEA-COMP:13840"/>
        <dbReference type="ChEBI" id="CHEBI:15379"/>
        <dbReference type="ChEBI" id="CHEBI:16526"/>
        <dbReference type="ChEBI" id="CHEBI:16810"/>
        <dbReference type="ChEBI" id="CHEBI:29979"/>
        <dbReference type="ChEBI" id="CHEBI:30031"/>
        <dbReference type="ChEBI" id="CHEBI:138021"/>
        <dbReference type="EC" id="1.14.11.79"/>
    </reaction>
</comment>
<name>A0ABP0EYJ1_CLALP</name>
<dbReference type="SUPFAM" id="SSF51197">
    <property type="entry name" value="Clavaminate synthase-like"/>
    <property type="match status" value="1"/>
</dbReference>
<dbReference type="InterPro" id="IPR039994">
    <property type="entry name" value="NO66-like"/>
</dbReference>
<keyword evidence="9" id="KW-0805">Transcription regulation</keyword>
<keyword evidence="9" id="KW-0539">Nucleus</keyword>
<keyword evidence="3 9" id="KW-0479">Metal-binding</keyword>
<evidence type="ECO:0000256" key="3">
    <source>
        <dbReference type="ARBA" id="ARBA00022723"/>
    </source>
</evidence>
<protein>
    <recommendedName>
        <fullName evidence="9">Bifunctional lysine-specific demethylase and histidyl-hydroxylase</fullName>
        <ecNumber evidence="9">1.14.11.-</ecNumber>
    </recommendedName>
</protein>
<evidence type="ECO:0000256" key="8">
    <source>
        <dbReference type="ARBA" id="ARBA00049465"/>
    </source>
</evidence>
<evidence type="ECO:0000259" key="11">
    <source>
        <dbReference type="PROSITE" id="PS51184"/>
    </source>
</evidence>
<evidence type="ECO:0000313" key="12">
    <source>
        <dbReference type="EMBL" id="CAK8671458.1"/>
    </source>
</evidence>
<keyword evidence="9" id="KW-0560">Oxidoreductase</keyword>
<evidence type="ECO:0000256" key="5">
    <source>
        <dbReference type="ARBA" id="ARBA00034314"/>
    </source>
</evidence>
<comment type="caution">
    <text evidence="12">The sequence shown here is derived from an EMBL/GenBank/DDBJ whole genome shotgun (WGS) entry which is preliminary data.</text>
</comment>
<accession>A0ABP0EYJ1</accession>
<reference evidence="12 13" key="1">
    <citation type="submission" date="2024-02" db="EMBL/GenBank/DDBJ databases">
        <authorList>
            <person name="Daric V."/>
            <person name="Darras S."/>
        </authorList>
    </citation>
    <scope>NUCLEOTIDE SEQUENCE [LARGE SCALE GENOMIC DNA]</scope>
</reference>
<dbReference type="PANTHER" id="PTHR13096">
    <property type="entry name" value="MINA53 MYC INDUCED NUCLEAR ANTIGEN"/>
    <property type="match status" value="1"/>
</dbReference>
<comment type="subcellular location">
    <subcellularLocation>
        <location evidence="1">Nucleus</location>
        <location evidence="1">Nucleolus</location>
    </subcellularLocation>
</comment>
<comment type="function">
    <text evidence="6">Oxygenase that can act as both a histone lysine demethylase and a ribosomal histidine hydroxylase. Is involved in the demethylation of trimethylated 'Lys-9' on histone H3 (H3K9me3), leading to an increase in ribosomal RNA expression. Also catalyzes the hydroxylation of 60S ribosomal protein L27a on 'His-39'. May play an important role in cell growth and survival. May be involved in ribosome biogenesis, most likely during the assembly process of pre-ribosomal particles.</text>
</comment>
<evidence type="ECO:0000313" key="13">
    <source>
        <dbReference type="Proteomes" id="UP001642483"/>
    </source>
</evidence>
<dbReference type="Gene3D" id="3.90.930.40">
    <property type="match status" value="1"/>
</dbReference>
<comment type="similarity">
    <text evidence="5">Belongs to the ROX family. MINA53 subfamily.</text>
</comment>
<gene>
    <name evidence="12" type="ORF">CVLEPA_LOCUS519</name>
</gene>
<keyword evidence="9" id="KW-0223">Dioxygenase</keyword>
<dbReference type="PROSITE" id="PS51184">
    <property type="entry name" value="JMJC"/>
    <property type="match status" value="1"/>
</dbReference>
<dbReference type="EC" id="1.14.11.-" evidence="9"/>
<keyword evidence="4 9" id="KW-0408">Iron</keyword>
<comment type="catalytic activity">
    <reaction evidence="7">
        <text>L-histidyl-[ribosomal protein uL15] + 2-oxoglutarate + O2 = (3S)-3-hydroxy-L-histidyl-[ribosomal protein uL15] + succinate + CO2</text>
        <dbReference type="Rhea" id="RHEA:54024"/>
        <dbReference type="Rhea" id="RHEA-COMP:13760"/>
        <dbReference type="Rhea" id="RHEA-COMP:13761"/>
        <dbReference type="ChEBI" id="CHEBI:15379"/>
        <dbReference type="ChEBI" id="CHEBI:16526"/>
        <dbReference type="ChEBI" id="CHEBI:16810"/>
        <dbReference type="ChEBI" id="CHEBI:29979"/>
        <dbReference type="ChEBI" id="CHEBI:30031"/>
        <dbReference type="ChEBI" id="CHEBI:138021"/>
    </reaction>
</comment>
<evidence type="ECO:0000256" key="2">
    <source>
        <dbReference type="ARBA" id="ARBA00022517"/>
    </source>
</evidence>
<evidence type="ECO:0000256" key="7">
    <source>
        <dbReference type="ARBA" id="ARBA00047687"/>
    </source>
</evidence>
<evidence type="ECO:0000256" key="4">
    <source>
        <dbReference type="ARBA" id="ARBA00023004"/>
    </source>
</evidence>
<dbReference type="Pfam" id="PF08007">
    <property type="entry name" value="JmjC_2"/>
    <property type="match status" value="1"/>
</dbReference>
<sequence>MRNGDDTPLEPKGNIKKRKGTVNDNNDTKKRSSSSSPSLLTEIPAVKCPLNFSSAQSLLESLLGPACTLDEFFAQYWEKKILLIKAIERNTSDEPNKAQQFVEYFGQLFNLGILEEIIKSHHLEHNVDMNACHYVNGKRTNSQDKGLIKLKDVNLQFNKKKRTLQFHQPQRFCDEFWKMQELMEVYFGSLVGCNIYMTPCETQGLAPHYDDVEVFILQLEGSKRWKLYSPLKELPMDPSEDLDETAMKKVRLISELTLNPGDVLYFPRGTIHQAQAVGKINCQMSINVNLAAVISFHIFCIIGEGHSTHATISTYQSHTWANYFMSTMPFLADKWTENVLSLRKGLPIHYHSKVNRDLFKQKLKQALYAMAEASTSEDVIYSTCDSITSDFFANRLPPFKFKDEPIGKVPSLDSSVRLTHPNHVRISKGKALYDEEDTLDEEDDLDETDDSSDECLAVFVYHSLSNDKLNHMVGESKNKPKGLRFDESCWDSLKRLRDSDGNYVSVKELDMPEFIGHDMLVALWSEGIIETKII</sequence>
<keyword evidence="13" id="KW-1185">Reference proteome</keyword>
<dbReference type="Gene3D" id="2.60.120.650">
    <property type="entry name" value="Cupin"/>
    <property type="match status" value="1"/>
</dbReference>
<evidence type="ECO:0000256" key="10">
    <source>
        <dbReference type="SAM" id="MobiDB-lite"/>
    </source>
</evidence>
<dbReference type="Proteomes" id="UP001642483">
    <property type="component" value="Unassembled WGS sequence"/>
</dbReference>
<dbReference type="InterPro" id="IPR003347">
    <property type="entry name" value="JmjC_dom"/>
</dbReference>
<proteinExistence type="inferred from homology"/>
<keyword evidence="2" id="KW-0690">Ribosome biogenesis</keyword>
<dbReference type="EMBL" id="CAWYQH010000001">
    <property type="protein sequence ID" value="CAK8671458.1"/>
    <property type="molecule type" value="Genomic_DNA"/>
</dbReference>
<evidence type="ECO:0000256" key="6">
    <source>
        <dbReference type="ARBA" id="ARBA00046256"/>
    </source>
</evidence>
<keyword evidence="9" id="KW-0804">Transcription</keyword>
<evidence type="ECO:0000256" key="9">
    <source>
        <dbReference type="RuleBase" id="RU366061"/>
    </source>
</evidence>
<evidence type="ECO:0000256" key="1">
    <source>
        <dbReference type="ARBA" id="ARBA00004604"/>
    </source>
</evidence>